<dbReference type="CDD" id="cd07026">
    <property type="entry name" value="Ribosomal_L20"/>
    <property type="match status" value="1"/>
</dbReference>
<dbReference type="InterPro" id="IPR005813">
    <property type="entry name" value="Ribosomal_bL20"/>
</dbReference>
<name>A0A1M7S9K7_9BACT</name>
<evidence type="ECO:0000313" key="10">
    <source>
        <dbReference type="Proteomes" id="UP000186469"/>
    </source>
</evidence>
<dbReference type="NCBIfam" id="TIGR01032">
    <property type="entry name" value="rplT_bact"/>
    <property type="match status" value="1"/>
</dbReference>
<dbReference type="PANTHER" id="PTHR10986">
    <property type="entry name" value="39S RIBOSOMAL PROTEIN L20"/>
    <property type="match status" value="1"/>
</dbReference>
<evidence type="ECO:0000256" key="6">
    <source>
        <dbReference type="ARBA" id="ARBA00035172"/>
    </source>
</evidence>
<dbReference type="STRING" id="1121455.SAMN02745728_00638"/>
<dbReference type="GO" id="GO:0006412">
    <property type="term" value="P:translation"/>
    <property type="evidence" value="ECO:0007669"/>
    <property type="project" value="InterPro"/>
</dbReference>
<keyword evidence="10" id="KW-1185">Reference proteome</keyword>
<proteinExistence type="inferred from homology"/>
<dbReference type="GO" id="GO:0000027">
    <property type="term" value="P:ribosomal large subunit assembly"/>
    <property type="evidence" value="ECO:0007669"/>
    <property type="project" value="UniProtKB-UniRule"/>
</dbReference>
<keyword evidence="4 7" id="KW-0689">Ribosomal protein</keyword>
<dbReference type="PROSITE" id="PS00937">
    <property type="entry name" value="RIBOSOMAL_L20"/>
    <property type="match status" value="1"/>
</dbReference>
<comment type="function">
    <text evidence="7 8">Binds directly to 23S ribosomal RNA and is necessary for the in vitro assembly process of the 50S ribosomal subunit. It is not involved in the protein synthesizing functions of that subunit.</text>
</comment>
<dbReference type="OrthoDB" id="9808966at2"/>
<dbReference type="Proteomes" id="UP000186469">
    <property type="component" value="Unassembled WGS sequence"/>
</dbReference>
<dbReference type="InterPro" id="IPR035566">
    <property type="entry name" value="Ribosomal_protein_bL20_C"/>
</dbReference>
<dbReference type="Gene3D" id="1.10.1900.20">
    <property type="entry name" value="Ribosomal protein L20"/>
    <property type="match status" value="1"/>
</dbReference>
<evidence type="ECO:0000256" key="8">
    <source>
        <dbReference type="RuleBase" id="RU000560"/>
    </source>
</evidence>
<evidence type="ECO:0000256" key="5">
    <source>
        <dbReference type="ARBA" id="ARBA00023274"/>
    </source>
</evidence>
<dbReference type="AlphaFoldDB" id="A0A1M7S9K7"/>
<sequence length="117" mass="13395">MRVKRGMASHRRHKRYLDAAKGFRGGRSVLYRTAREAVERAWANSFVGRKLRKRDFRSLWIVRINAGAREHGLSYSRFMNGLAKAGVSLDRKVLSALAIYDKEDFAKLVELAKSKLA</sequence>
<keyword evidence="3 7" id="KW-0694">RNA-binding</keyword>
<dbReference type="HAMAP" id="MF_00382">
    <property type="entry name" value="Ribosomal_bL20"/>
    <property type="match status" value="1"/>
</dbReference>
<dbReference type="PRINTS" id="PR00062">
    <property type="entry name" value="RIBOSOMALL20"/>
</dbReference>
<dbReference type="RefSeq" id="WP_072696335.1">
    <property type="nucleotide sequence ID" value="NZ_FRDI01000003.1"/>
</dbReference>
<dbReference type="GO" id="GO:0003735">
    <property type="term" value="F:structural constituent of ribosome"/>
    <property type="evidence" value="ECO:0007669"/>
    <property type="project" value="InterPro"/>
</dbReference>
<evidence type="ECO:0000256" key="4">
    <source>
        <dbReference type="ARBA" id="ARBA00022980"/>
    </source>
</evidence>
<evidence type="ECO:0000256" key="7">
    <source>
        <dbReference type="HAMAP-Rule" id="MF_00382"/>
    </source>
</evidence>
<keyword evidence="2 7" id="KW-0699">rRNA-binding</keyword>
<evidence type="ECO:0000256" key="3">
    <source>
        <dbReference type="ARBA" id="ARBA00022884"/>
    </source>
</evidence>
<dbReference type="SUPFAM" id="SSF74731">
    <property type="entry name" value="Ribosomal protein L20"/>
    <property type="match status" value="1"/>
</dbReference>
<dbReference type="InterPro" id="IPR049946">
    <property type="entry name" value="RIBOSOMAL_L20_CS"/>
</dbReference>
<accession>A0A1M7S9K7</accession>
<reference evidence="9 10" key="1">
    <citation type="submission" date="2016-12" db="EMBL/GenBank/DDBJ databases">
        <authorList>
            <person name="Song W.-J."/>
            <person name="Kurnit D.M."/>
        </authorList>
    </citation>
    <scope>NUCLEOTIDE SEQUENCE [LARGE SCALE GENOMIC DNA]</scope>
    <source>
        <strain evidence="9 10">DSM 11393</strain>
    </source>
</reference>
<dbReference type="EMBL" id="FRDI01000003">
    <property type="protein sequence ID" value="SHN55151.1"/>
    <property type="molecule type" value="Genomic_DNA"/>
</dbReference>
<dbReference type="Gene3D" id="6.10.160.10">
    <property type="match status" value="1"/>
</dbReference>
<dbReference type="GO" id="GO:1990904">
    <property type="term" value="C:ribonucleoprotein complex"/>
    <property type="evidence" value="ECO:0007669"/>
    <property type="project" value="UniProtKB-KW"/>
</dbReference>
<protein>
    <recommendedName>
        <fullName evidence="6 7">Large ribosomal subunit protein bL20</fullName>
    </recommendedName>
</protein>
<keyword evidence="5 7" id="KW-0687">Ribonucleoprotein</keyword>
<evidence type="ECO:0000313" key="9">
    <source>
        <dbReference type="EMBL" id="SHN55151.1"/>
    </source>
</evidence>
<dbReference type="GO" id="GO:0005840">
    <property type="term" value="C:ribosome"/>
    <property type="evidence" value="ECO:0007669"/>
    <property type="project" value="UniProtKB-KW"/>
</dbReference>
<gene>
    <name evidence="7" type="primary">rplT</name>
    <name evidence="9" type="ORF">SAMN02745728_00638</name>
</gene>
<dbReference type="GO" id="GO:0019843">
    <property type="term" value="F:rRNA binding"/>
    <property type="evidence" value="ECO:0007669"/>
    <property type="project" value="UniProtKB-UniRule"/>
</dbReference>
<comment type="similarity">
    <text evidence="1 7 8">Belongs to the bacterial ribosomal protein bL20 family.</text>
</comment>
<dbReference type="Pfam" id="PF00453">
    <property type="entry name" value="Ribosomal_L20"/>
    <property type="match status" value="1"/>
</dbReference>
<organism evidence="9 10">
    <name type="scientific">Desulfovibrio litoralis DSM 11393</name>
    <dbReference type="NCBI Taxonomy" id="1121455"/>
    <lineage>
        <taxon>Bacteria</taxon>
        <taxon>Pseudomonadati</taxon>
        <taxon>Thermodesulfobacteriota</taxon>
        <taxon>Desulfovibrionia</taxon>
        <taxon>Desulfovibrionales</taxon>
        <taxon>Desulfovibrionaceae</taxon>
        <taxon>Desulfovibrio</taxon>
    </lineage>
</organism>
<evidence type="ECO:0000256" key="2">
    <source>
        <dbReference type="ARBA" id="ARBA00022730"/>
    </source>
</evidence>
<dbReference type="FunFam" id="1.10.1900.20:FF:000001">
    <property type="entry name" value="50S ribosomal protein L20"/>
    <property type="match status" value="1"/>
</dbReference>
<evidence type="ECO:0000256" key="1">
    <source>
        <dbReference type="ARBA" id="ARBA00007698"/>
    </source>
</evidence>